<reference evidence="2" key="2">
    <citation type="submission" date="2020-10" db="UniProtKB">
        <authorList>
            <consortium name="WormBaseParasite"/>
        </authorList>
    </citation>
    <scope>IDENTIFICATION</scope>
</reference>
<protein>
    <submittedName>
        <fullName evidence="2">Transposase</fullName>
    </submittedName>
</protein>
<organism evidence="1 2">
    <name type="scientific">Panagrellus redivivus</name>
    <name type="common">Microworm</name>
    <dbReference type="NCBI Taxonomy" id="6233"/>
    <lineage>
        <taxon>Eukaryota</taxon>
        <taxon>Metazoa</taxon>
        <taxon>Ecdysozoa</taxon>
        <taxon>Nematoda</taxon>
        <taxon>Chromadorea</taxon>
        <taxon>Rhabditida</taxon>
        <taxon>Tylenchina</taxon>
        <taxon>Panagrolaimomorpha</taxon>
        <taxon>Panagrolaimoidea</taxon>
        <taxon>Panagrolaimidae</taxon>
        <taxon>Panagrellus</taxon>
    </lineage>
</organism>
<keyword evidence="1" id="KW-1185">Reference proteome</keyword>
<sequence length="68" mass="7634">MCTSCVAVDSHVTVDGIRRPGKRKSRSGRVTIALLSKNFPLQIRPRGNAKASYPPVIQIPMFMSSRYW</sequence>
<name>A0A7E4V947_PANRE</name>
<evidence type="ECO:0000313" key="1">
    <source>
        <dbReference type="Proteomes" id="UP000492821"/>
    </source>
</evidence>
<proteinExistence type="predicted"/>
<accession>A0A7E4V947</accession>
<dbReference type="WBParaSite" id="Pan_g18004.t1">
    <property type="protein sequence ID" value="Pan_g18004.t1"/>
    <property type="gene ID" value="Pan_g18004"/>
</dbReference>
<dbReference type="AlphaFoldDB" id="A0A7E4V947"/>
<evidence type="ECO:0000313" key="2">
    <source>
        <dbReference type="WBParaSite" id="Pan_g18004.t1"/>
    </source>
</evidence>
<reference evidence="1" key="1">
    <citation type="journal article" date="2013" name="Genetics">
        <title>The draft genome and transcriptome of Panagrellus redivivus are shaped by the harsh demands of a free-living lifestyle.</title>
        <authorList>
            <person name="Srinivasan J."/>
            <person name="Dillman A.R."/>
            <person name="Macchietto M.G."/>
            <person name="Heikkinen L."/>
            <person name="Lakso M."/>
            <person name="Fracchia K.M."/>
            <person name="Antoshechkin I."/>
            <person name="Mortazavi A."/>
            <person name="Wong G."/>
            <person name="Sternberg P.W."/>
        </authorList>
    </citation>
    <scope>NUCLEOTIDE SEQUENCE [LARGE SCALE GENOMIC DNA]</scope>
    <source>
        <strain evidence="1">MT8872</strain>
    </source>
</reference>
<dbReference type="Proteomes" id="UP000492821">
    <property type="component" value="Unassembled WGS sequence"/>
</dbReference>